<name>D8TJ72_VOLCA</name>
<evidence type="ECO:0000313" key="2">
    <source>
        <dbReference type="Proteomes" id="UP000001058"/>
    </source>
</evidence>
<dbReference type="InParanoid" id="D8TJ72"/>
<gene>
    <name evidence="1" type="ORF">VOLCADRAFT_120288</name>
</gene>
<dbReference type="EMBL" id="GL378324">
    <property type="protein sequence ID" value="EFJ52325.1"/>
    <property type="molecule type" value="Genomic_DNA"/>
</dbReference>
<dbReference type="OrthoDB" id="546608at2759"/>
<reference evidence="1 2" key="1">
    <citation type="journal article" date="2010" name="Science">
        <title>Genomic analysis of organismal complexity in the multicellular green alga Volvox carteri.</title>
        <authorList>
            <person name="Prochnik S.E."/>
            <person name="Umen J."/>
            <person name="Nedelcu A.M."/>
            <person name="Hallmann A."/>
            <person name="Miller S.M."/>
            <person name="Nishii I."/>
            <person name="Ferris P."/>
            <person name="Kuo A."/>
            <person name="Mitros T."/>
            <person name="Fritz-Laylin L.K."/>
            <person name="Hellsten U."/>
            <person name="Chapman J."/>
            <person name="Simakov O."/>
            <person name="Rensing S.A."/>
            <person name="Terry A."/>
            <person name="Pangilinan J."/>
            <person name="Kapitonov V."/>
            <person name="Jurka J."/>
            <person name="Salamov A."/>
            <person name="Shapiro H."/>
            <person name="Schmutz J."/>
            <person name="Grimwood J."/>
            <person name="Lindquist E."/>
            <person name="Lucas S."/>
            <person name="Grigoriev I.V."/>
            <person name="Schmitt R."/>
            <person name="Kirk D."/>
            <person name="Rokhsar D.S."/>
        </authorList>
    </citation>
    <scope>NUCLEOTIDE SEQUENCE [LARGE SCALE GENOMIC DNA]</scope>
    <source>
        <strain evidence="2">f. Nagariensis / Eve</strain>
    </source>
</reference>
<evidence type="ECO:0000313" key="1">
    <source>
        <dbReference type="EMBL" id="EFJ52325.1"/>
    </source>
</evidence>
<keyword evidence="2" id="KW-1185">Reference proteome</keyword>
<dbReference type="GeneID" id="9617632"/>
<dbReference type="KEGG" id="vcn:VOLCADRAFT_120288"/>
<dbReference type="RefSeq" id="XP_002946398.1">
    <property type="nucleotide sequence ID" value="XM_002946352.1"/>
</dbReference>
<protein>
    <submittedName>
        <fullName evidence="1">Uncharacterized protein</fullName>
    </submittedName>
</protein>
<dbReference type="Proteomes" id="UP000001058">
    <property type="component" value="Unassembled WGS sequence"/>
</dbReference>
<accession>D8TJ72</accession>
<organism evidence="2">
    <name type="scientific">Volvox carteri f. nagariensis</name>
    <dbReference type="NCBI Taxonomy" id="3068"/>
    <lineage>
        <taxon>Eukaryota</taxon>
        <taxon>Viridiplantae</taxon>
        <taxon>Chlorophyta</taxon>
        <taxon>core chlorophytes</taxon>
        <taxon>Chlorophyceae</taxon>
        <taxon>CS clade</taxon>
        <taxon>Chlamydomonadales</taxon>
        <taxon>Volvocaceae</taxon>
        <taxon>Volvox</taxon>
    </lineage>
</organism>
<proteinExistence type="predicted"/>
<sequence>MELQAQHALVQAVDLLLCEAMQAVLRGERGPGIGLAPLGRSVGDATAPELPAQSEALTGDFDSLLQARHPSGDYLSAARAHSRRGEDVAQDAARAVQVAKEQLEQQMGPFARQMDDAATALAAISSARTAQCDNLRTRADAAAVCVARARSKLAAQRAARDSAAAEKYSRAAEGWAKQAEKLRKEALVTSAAAEEMGSRGQAIARLGARLRPIQEALDEYLDQQLEAWAAAALSRIQACGLRG</sequence>
<dbReference type="AlphaFoldDB" id="D8TJ72"/>